<dbReference type="InParanoid" id="D8Q362"/>
<organism evidence="2">
    <name type="scientific">Schizophyllum commune (strain H4-8 / FGSC 9210)</name>
    <name type="common">Split gill fungus</name>
    <dbReference type="NCBI Taxonomy" id="578458"/>
    <lineage>
        <taxon>Eukaryota</taxon>
        <taxon>Fungi</taxon>
        <taxon>Dikarya</taxon>
        <taxon>Basidiomycota</taxon>
        <taxon>Agaricomycotina</taxon>
        <taxon>Agaricomycetes</taxon>
        <taxon>Agaricomycetidae</taxon>
        <taxon>Agaricales</taxon>
        <taxon>Schizophyllaceae</taxon>
        <taxon>Schizophyllum</taxon>
    </lineage>
</organism>
<feature type="non-terminal residue" evidence="1">
    <location>
        <position position="296"/>
    </location>
</feature>
<dbReference type="STRING" id="578458.D8Q362"/>
<accession>D8Q362</accession>
<sequence length="296" mass="32386">MSVSQVVNPFEGLLIMTDGTELAIQKLYEDHRLTGYDKGRTEFLLPTLFQHLRVDPILTALEKARTQSAVDLDQIDTRQCLTLIAIPAPSVIALGQGIQSRLKDIAPHLWIAPASNMHITLLELVVAKTTTDVEETIQKLGSDLIEQLVGYPKAHPTRLAHPRLNADLGGLALSFLPEARGTCQDAEDAPYTYLHMRRDLYALAGGAGVTPQARYAAPSAHITLARFVSEEDFVALAGPEAEREPAKEKAAKFLRLVDTINEELQASDLAWTVGEAGVELRRGRTWYGGGDVVCRA</sequence>
<reference evidence="1 2" key="1">
    <citation type="journal article" date="2010" name="Nat. Biotechnol.">
        <title>Genome sequence of the model mushroom Schizophyllum commune.</title>
        <authorList>
            <person name="Ohm R.A."/>
            <person name="de Jong J.F."/>
            <person name="Lugones L.G."/>
            <person name="Aerts A."/>
            <person name="Kothe E."/>
            <person name="Stajich J.E."/>
            <person name="de Vries R.P."/>
            <person name="Record E."/>
            <person name="Levasseur A."/>
            <person name="Baker S.E."/>
            <person name="Bartholomew K.A."/>
            <person name="Coutinho P.M."/>
            <person name="Erdmann S."/>
            <person name="Fowler T.J."/>
            <person name="Gathman A.C."/>
            <person name="Lombard V."/>
            <person name="Henrissat B."/>
            <person name="Knabe N."/>
            <person name="Kuees U."/>
            <person name="Lilly W.W."/>
            <person name="Lindquist E."/>
            <person name="Lucas S."/>
            <person name="Magnuson J.K."/>
            <person name="Piumi F."/>
            <person name="Raudaskoski M."/>
            <person name="Salamov A."/>
            <person name="Schmutz J."/>
            <person name="Schwarze F.W.M.R."/>
            <person name="vanKuyk P.A."/>
            <person name="Horton J.S."/>
            <person name="Grigoriev I.V."/>
            <person name="Woesten H.A.B."/>
        </authorList>
    </citation>
    <scope>NUCLEOTIDE SEQUENCE [LARGE SCALE GENOMIC DNA]</scope>
    <source>
        <strain evidence="2">H4-8 / FGSC 9210</strain>
    </source>
</reference>
<dbReference type="OrthoDB" id="2967263at2759"/>
<dbReference type="GeneID" id="9595184"/>
<dbReference type="RefSeq" id="XP_003033156.1">
    <property type="nucleotide sequence ID" value="XM_003033110.1"/>
</dbReference>
<name>D8Q362_SCHCM</name>
<evidence type="ECO:0000313" key="1">
    <source>
        <dbReference type="EMBL" id="EFI98253.1"/>
    </source>
</evidence>
<dbReference type="AlphaFoldDB" id="D8Q362"/>
<dbReference type="HOGENOM" id="CLU_051290_0_0_1"/>
<dbReference type="VEuPathDB" id="FungiDB:SCHCODRAFT_02534933"/>
<dbReference type="EMBL" id="GL377305">
    <property type="protein sequence ID" value="EFI98253.1"/>
    <property type="molecule type" value="Genomic_DNA"/>
</dbReference>
<dbReference type="eggNOG" id="ENOG502S7CF">
    <property type="taxonomic scope" value="Eukaryota"/>
</dbReference>
<dbReference type="KEGG" id="scm:SCHCO_02534933"/>
<protein>
    <submittedName>
        <fullName evidence="1">Uncharacterized protein</fullName>
    </submittedName>
</protein>
<keyword evidence="2" id="KW-1185">Reference proteome</keyword>
<evidence type="ECO:0000313" key="2">
    <source>
        <dbReference type="Proteomes" id="UP000007431"/>
    </source>
</evidence>
<dbReference type="SUPFAM" id="SSF55144">
    <property type="entry name" value="LigT-like"/>
    <property type="match status" value="1"/>
</dbReference>
<dbReference type="Proteomes" id="UP000007431">
    <property type="component" value="Unassembled WGS sequence"/>
</dbReference>
<dbReference type="InterPro" id="IPR009097">
    <property type="entry name" value="Cyclic_Pdiesterase"/>
</dbReference>
<dbReference type="OMA" id="FVDPRNC"/>
<gene>
    <name evidence="1" type="ORF">SCHCODRAFT_107718</name>
</gene>
<proteinExistence type="predicted"/>